<keyword evidence="4 7" id="KW-0812">Transmembrane</keyword>
<organism evidence="8 9">
    <name type="scientific">Paenibacillus woosongensis</name>
    <dbReference type="NCBI Taxonomy" id="307580"/>
    <lineage>
        <taxon>Bacteria</taxon>
        <taxon>Bacillati</taxon>
        <taxon>Bacillota</taxon>
        <taxon>Bacilli</taxon>
        <taxon>Bacillales</taxon>
        <taxon>Paenibacillaceae</taxon>
        <taxon>Paenibacillus</taxon>
    </lineage>
</organism>
<dbReference type="PANTHER" id="PTHR30589:SF0">
    <property type="entry name" value="PHOSPHATIDYLGLYCEROL--PROLIPOPROTEIN DIACYLGLYCERYL TRANSFERASE"/>
    <property type="match status" value="1"/>
</dbReference>
<reference evidence="8 9" key="1">
    <citation type="submission" date="2019-11" db="EMBL/GenBank/DDBJ databases">
        <title>Draft genome sequences of five Paenibacillus species of dairy origin.</title>
        <authorList>
            <person name="Olajide A.M."/>
            <person name="Chen S."/>
            <person name="Lapointe G."/>
        </authorList>
    </citation>
    <scope>NUCLEOTIDE SEQUENCE [LARGE SCALE GENOMIC DNA]</scope>
    <source>
        <strain evidence="8 9">12CR55</strain>
    </source>
</reference>
<keyword evidence="2" id="KW-1003">Cell membrane</keyword>
<feature type="transmembrane region" description="Helical" evidence="7">
    <location>
        <begin position="119"/>
        <end position="137"/>
    </location>
</feature>
<evidence type="ECO:0000256" key="2">
    <source>
        <dbReference type="ARBA" id="ARBA00022475"/>
    </source>
</evidence>
<protein>
    <submittedName>
        <fullName evidence="8">Diacylglyceryl transferase</fullName>
    </submittedName>
</protein>
<accession>A0A7X3CPI2</accession>
<evidence type="ECO:0000256" key="4">
    <source>
        <dbReference type="ARBA" id="ARBA00022692"/>
    </source>
</evidence>
<dbReference type="InterPro" id="IPR001640">
    <property type="entry name" value="Lgt"/>
</dbReference>
<proteinExistence type="inferred from homology"/>
<evidence type="ECO:0000256" key="6">
    <source>
        <dbReference type="ARBA" id="ARBA00023136"/>
    </source>
</evidence>
<feature type="transmembrane region" description="Helical" evidence="7">
    <location>
        <begin position="164"/>
        <end position="181"/>
    </location>
</feature>
<evidence type="ECO:0000256" key="7">
    <source>
        <dbReference type="SAM" id="Phobius"/>
    </source>
</evidence>
<comment type="caution">
    <text evidence="8">The sequence shown here is derived from an EMBL/GenBank/DDBJ whole genome shotgun (WGS) entry which is preliminary data.</text>
</comment>
<sequence>MEFPVYIHIAGLRIHPHFLFESLAYFIGFRIYVWRRKKSDISTINMFWLIVGAALGASLGSKLLFWLENPAWLLSISEHWRELFGGKTIVGGLLGGLIGVELTKKFVGITRSTGDEFAFPLIIAITIGRIGCFLTGLDDHTHGTPTTWITGFDYGDGVLRHPTQLYEIGFLLLLAFTLFAAKKTSVSRRQELPNGLIYIWFMFGYLTFRFAIDFIKPTPHPYFGLNNIQLACVLGMMYFAYRMFAVSRNANILKGSHAS</sequence>
<evidence type="ECO:0000256" key="1">
    <source>
        <dbReference type="ARBA" id="ARBA00007150"/>
    </source>
</evidence>
<keyword evidence="5 7" id="KW-1133">Transmembrane helix</keyword>
<name>A0A7X3CPI2_9BACL</name>
<feature type="transmembrane region" description="Helical" evidence="7">
    <location>
        <begin position="87"/>
        <end position="107"/>
    </location>
</feature>
<evidence type="ECO:0000313" key="8">
    <source>
        <dbReference type="EMBL" id="MUG47803.1"/>
    </source>
</evidence>
<dbReference type="OrthoDB" id="871140at2"/>
<dbReference type="GO" id="GO:0042158">
    <property type="term" value="P:lipoprotein biosynthetic process"/>
    <property type="evidence" value="ECO:0007669"/>
    <property type="project" value="InterPro"/>
</dbReference>
<keyword evidence="6 7" id="KW-0472">Membrane</keyword>
<dbReference type="PANTHER" id="PTHR30589">
    <property type="entry name" value="PROLIPOPROTEIN DIACYLGLYCERYL TRANSFERASE"/>
    <property type="match status" value="1"/>
</dbReference>
<feature type="transmembrane region" description="Helical" evidence="7">
    <location>
        <begin position="46"/>
        <end position="67"/>
    </location>
</feature>
<evidence type="ECO:0000256" key="3">
    <source>
        <dbReference type="ARBA" id="ARBA00022679"/>
    </source>
</evidence>
<feature type="transmembrane region" description="Helical" evidence="7">
    <location>
        <begin position="14"/>
        <end position="34"/>
    </location>
</feature>
<feature type="transmembrane region" description="Helical" evidence="7">
    <location>
        <begin position="224"/>
        <end position="244"/>
    </location>
</feature>
<keyword evidence="3 8" id="KW-0808">Transferase</keyword>
<dbReference type="Proteomes" id="UP000447876">
    <property type="component" value="Unassembled WGS sequence"/>
</dbReference>
<dbReference type="AlphaFoldDB" id="A0A7X3CPI2"/>
<feature type="transmembrane region" description="Helical" evidence="7">
    <location>
        <begin position="193"/>
        <end position="212"/>
    </location>
</feature>
<dbReference type="GO" id="GO:0008961">
    <property type="term" value="F:phosphatidylglycerol-prolipoprotein diacylglyceryl transferase activity"/>
    <property type="evidence" value="ECO:0007669"/>
    <property type="project" value="InterPro"/>
</dbReference>
<gene>
    <name evidence="8" type="ORF">GNP95_22930</name>
</gene>
<comment type="similarity">
    <text evidence="1">Belongs to the Lgt family.</text>
</comment>
<dbReference type="Pfam" id="PF01790">
    <property type="entry name" value="LGT"/>
    <property type="match status" value="1"/>
</dbReference>
<evidence type="ECO:0000256" key="5">
    <source>
        <dbReference type="ARBA" id="ARBA00022989"/>
    </source>
</evidence>
<dbReference type="GO" id="GO:0005886">
    <property type="term" value="C:plasma membrane"/>
    <property type="evidence" value="ECO:0007669"/>
    <property type="project" value="InterPro"/>
</dbReference>
<evidence type="ECO:0000313" key="9">
    <source>
        <dbReference type="Proteomes" id="UP000447876"/>
    </source>
</evidence>
<dbReference type="EMBL" id="WNZW01000016">
    <property type="protein sequence ID" value="MUG47803.1"/>
    <property type="molecule type" value="Genomic_DNA"/>
</dbReference>
<dbReference type="RefSeq" id="WP_155613177.1">
    <property type="nucleotide sequence ID" value="NZ_WNZW01000016.1"/>
</dbReference>